<accession>K1SUU2</accession>
<name>K1SUU2_9ZZZZ</name>
<comment type="caution">
    <text evidence="2">The sequence shown here is derived from an EMBL/GenBank/DDBJ whole genome shotgun (WGS) entry which is preliminary data.</text>
</comment>
<dbReference type="EMBL" id="AJWY01008367">
    <property type="protein sequence ID" value="EKC61413.1"/>
    <property type="molecule type" value="Genomic_DNA"/>
</dbReference>
<reference evidence="2" key="1">
    <citation type="journal article" date="2013" name="Environ. Microbiol.">
        <title>Microbiota from the distal guts of lean and obese adolescents exhibit partial functional redundancy besides clear differences in community structure.</title>
        <authorList>
            <person name="Ferrer M."/>
            <person name="Ruiz A."/>
            <person name="Lanza F."/>
            <person name="Haange S.B."/>
            <person name="Oberbach A."/>
            <person name="Till H."/>
            <person name="Bargiela R."/>
            <person name="Campoy C."/>
            <person name="Segura M.T."/>
            <person name="Richter M."/>
            <person name="von Bergen M."/>
            <person name="Seifert J."/>
            <person name="Suarez A."/>
        </authorList>
    </citation>
    <scope>NUCLEOTIDE SEQUENCE</scope>
</reference>
<dbReference type="AlphaFoldDB" id="K1SUU2"/>
<protein>
    <submittedName>
        <fullName evidence="2">Adhesin-like protein</fullName>
    </submittedName>
</protein>
<gene>
    <name evidence="2" type="ORF">LEA_12370</name>
</gene>
<dbReference type="InterPro" id="IPR012334">
    <property type="entry name" value="Pectin_lyas_fold"/>
</dbReference>
<feature type="domain" description="Right handed beta helix" evidence="1">
    <location>
        <begin position="6"/>
        <end position="157"/>
    </location>
</feature>
<dbReference type="SMART" id="SM00710">
    <property type="entry name" value="PbH1"/>
    <property type="match status" value="6"/>
</dbReference>
<dbReference type="SUPFAM" id="SSF51126">
    <property type="entry name" value="Pectin lyase-like"/>
    <property type="match status" value="1"/>
</dbReference>
<dbReference type="Pfam" id="PF13229">
    <property type="entry name" value="Beta_helix"/>
    <property type="match status" value="1"/>
</dbReference>
<feature type="non-terminal residue" evidence="2">
    <location>
        <position position="206"/>
    </location>
</feature>
<dbReference type="Gene3D" id="2.160.20.10">
    <property type="entry name" value="Single-stranded right-handed beta-helix, Pectin lyase-like"/>
    <property type="match status" value="1"/>
</dbReference>
<proteinExistence type="predicted"/>
<sequence length="206" mass="22467">SNAVLYAYQSKNLEIINNTIIGSSWGIYLQTCVNTTINQNTIKNQATTGILNFGSAKSIIKNNKITNAVNHGIDIRHGTGPNVTVFNNTIIGSKEGIYLMHSSGHKVYNNTIIKCTLSSITAYGSGNEAIFNNTLSGSRIGIIVGGGYYNVTIGNNNYNLDRLPFPPSFPYYIVQADNKYQDPDKAQGTYYDSAKEPKAVIIVDDI</sequence>
<dbReference type="InterPro" id="IPR006626">
    <property type="entry name" value="PbH1"/>
</dbReference>
<evidence type="ECO:0000259" key="1">
    <source>
        <dbReference type="Pfam" id="PF13229"/>
    </source>
</evidence>
<dbReference type="InterPro" id="IPR011050">
    <property type="entry name" value="Pectin_lyase_fold/virulence"/>
</dbReference>
<dbReference type="InterPro" id="IPR022441">
    <property type="entry name" value="Para_beta_helix_rpt-2"/>
</dbReference>
<dbReference type="InterPro" id="IPR039448">
    <property type="entry name" value="Beta_helix"/>
</dbReference>
<feature type="non-terminal residue" evidence="2">
    <location>
        <position position="1"/>
    </location>
</feature>
<evidence type="ECO:0000313" key="2">
    <source>
        <dbReference type="EMBL" id="EKC61413.1"/>
    </source>
</evidence>
<dbReference type="NCBIfam" id="TIGR03804">
    <property type="entry name" value="para_beta_helix"/>
    <property type="match status" value="2"/>
</dbReference>
<organism evidence="2">
    <name type="scientific">human gut metagenome</name>
    <dbReference type="NCBI Taxonomy" id="408170"/>
    <lineage>
        <taxon>unclassified sequences</taxon>
        <taxon>metagenomes</taxon>
        <taxon>organismal metagenomes</taxon>
    </lineage>
</organism>